<reference evidence="1 2" key="1">
    <citation type="submission" date="2020-03" db="EMBL/GenBank/DDBJ databases">
        <title>Genomic Encyclopedia of Type Strains, Phase IV (KMG-IV): sequencing the most valuable type-strain genomes for metagenomic binning, comparative biology and taxonomic classification.</title>
        <authorList>
            <person name="Goeker M."/>
        </authorList>
    </citation>
    <scope>NUCLEOTIDE SEQUENCE [LARGE SCALE GENOMIC DNA]</scope>
    <source>
        <strain evidence="1 2">DSM 5718</strain>
    </source>
</reference>
<organism evidence="1 2">
    <name type="scientific">Thermonema lapsum</name>
    <dbReference type="NCBI Taxonomy" id="28195"/>
    <lineage>
        <taxon>Bacteria</taxon>
        <taxon>Pseudomonadati</taxon>
        <taxon>Bacteroidota</taxon>
        <taxon>Cytophagia</taxon>
        <taxon>Cytophagales</taxon>
        <taxon>Thermonemataceae</taxon>
        <taxon>Thermonema</taxon>
    </lineage>
</organism>
<dbReference type="GO" id="GO:0016787">
    <property type="term" value="F:hydrolase activity"/>
    <property type="evidence" value="ECO:0007669"/>
    <property type="project" value="UniProtKB-KW"/>
</dbReference>
<dbReference type="EC" id="3.1.3.-" evidence="1"/>
<dbReference type="AlphaFoldDB" id="A0A846MQ89"/>
<dbReference type="PANTHER" id="PTHR47623:SF1">
    <property type="entry name" value="OS09G0287300 PROTEIN"/>
    <property type="match status" value="1"/>
</dbReference>
<comment type="caution">
    <text evidence="1">The sequence shown here is derived from an EMBL/GenBank/DDBJ whole genome shotgun (WGS) entry which is preliminary data.</text>
</comment>
<sequence length="167" mass="19410">MKYLYIIRHAKSSWEEPLLPDFQRPLKKRGMRDAKFMGKWLKKNKHVPEVIVSSPAIRARQTAELLADAMNLPLTALHFDDSVYDAQLADLFSIVTRQEAKINAMALIGHNPALTDFANLLTQNVHLQNLPTCGIWAVQFRVKRWEDIQEDSGQFLFFEYPKKHYDK</sequence>
<keyword evidence="2" id="KW-1185">Reference proteome</keyword>
<dbReference type="InterPro" id="IPR013078">
    <property type="entry name" value="His_Pase_superF_clade-1"/>
</dbReference>
<dbReference type="Proteomes" id="UP000537126">
    <property type="component" value="Unassembled WGS sequence"/>
</dbReference>
<keyword evidence="1" id="KW-0378">Hydrolase</keyword>
<proteinExistence type="predicted"/>
<dbReference type="InterPro" id="IPR029033">
    <property type="entry name" value="His_PPase_superfam"/>
</dbReference>
<evidence type="ECO:0000313" key="1">
    <source>
        <dbReference type="EMBL" id="NIK73744.1"/>
    </source>
</evidence>
<dbReference type="SUPFAM" id="SSF53254">
    <property type="entry name" value="Phosphoglycerate mutase-like"/>
    <property type="match status" value="1"/>
</dbReference>
<dbReference type="Pfam" id="PF00300">
    <property type="entry name" value="His_Phos_1"/>
    <property type="match status" value="1"/>
</dbReference>
<dbReference type="CDD" id="cd07067">
    <property type="entry name" value="HP_PGM_like"/>
    <property type="match status" value="1"/>
</dbReference>
<gene>
    <name evidence="1" type="ORF">FHS56_001257</name>
</gene>
<evidence type="ECO:0000313" key="2">
    <source>
        <dbReference type="Proteomes" id="UP000537126"/>
    </source>
</evidence>
<name>A0A846MQ89_9BACT</name>
<protein>
    <submittedName>
        <fullName evidence="1">Phosphohistidine phosphatase</fullName>
        <ecNumber evidence="1">3.1.3.-</ecNumber>
    </submittedName>
</protein>
<accession>A0A846MQ89</accession>
<dbReference type="Gene3D" id="3.40.50.1240">
    <property type="entry name" value="Phosphoglycerate mutase-like"/>
    <property type="match status" value="1"/>
</dbReference>
<dbReference type="EMBL" id="JAASRN010000002">
    <property type="protein sequence ID" value="NIK73744.1"/>
    <property type="molecule type" value="Genomic_DNA"/>
</dbReference>
<dbReference type="PANTHER" id="PTHR47623">
    <property type="entry name" value="OS09G0287300 PROTEIN"/>
    <property type="match status" value="1"/>
</dbReference>
<dbReference type="RefSeq" id="WP_166919017.1">
    <property type="nucleotide sequence ID" value="NZ_JAASRN010000002.1"/>
</dbReference>
<dbReference type="SMART" id="SM00855">
    <property type="entry name" value="PGAM"/>
    <property type="match status" value="1"/>
</dbReference>